<accession>A0A0N8GNE4</accession>
<reference evidence="3 4" key="1">
    <citation type="submission" date="2015-07" db="EMBL/GenBank/DDBJ databases">
        <title>Genome sequence of Ornatilinea apprima DSM 23815.</title>
        <authorList>
            <person name="Hemp J."/>
            <person name="Ward L.M."/>
            <person name="Pace L.A."/>
            <person name="Fischer W.W."/>
        </authorList>
    </citation>
    <scope>NUCLEOTIDE SEQUENCE [LARGE SCALE GENOMIC DNA]</scope>
    <source>
        <strain evidence="3 4">P3M-1</strain>
    </source>
</reference>
<dbReference type="InterPro" id="IPR016440">
    <property type="entry name" value="Rubredoxin-O_OxRdtase"/>
</dbReference>
<dbReference type="InterPro" id="IPR008254">
    <property type="entry name" value="Flavodoxin/NO_synth"/>
</dbReference>
<dbReference type="GO" id="GO:0010181">
    <property type="term" value="F:FMN binding"/>
    <property type="evidence" value="ECO:0007669"/>
    <property type="project" value="InterPro"/>
</dbReference>
<organism evidence="3 4">
    <name type="scientific">Ornatilinea apprima</name>
    <dbReference type="NCBI Taxonomy" id="1134406"/>
    <lineage>
        <taxon>Bacteria</taxon>
        <taxon>Bacillati</taxon>
        <taxon>Chloroflexota</taxon>
        <taxon>Anaerolineae</taxon>
        <taxon>Anaerolineales</taxon>
        <taxon>Anaerolineaceae</taxon>
        <taxon>Ornatilinea</taxon>
    </lineage>
</organism>
<dbReference type="GO" id="GO:0009055">
    <property type="term" value="F:electron transfer activity"/>
    <property type="evidence" value="ECO:0007669"/>
    <property type="project" value="InterPro"/>
</dbReference>
<dbReference type="PATRIC" id="fig|1134406.4.peg.659"/>
<evidence type="ECO:0000256" key="1">
    <source>
        <dbReference type="ARBA" id="ARBA00007121"/>
    </source>
</evidence>
<dbReference type="EMBL" id="LGCL01000021">
    <property type="protein sequence ID" value="KPL77866.1"/>
    <property type="molecule type" value="Genomic_DNA"/>
</dbReference>
<protein>
    <submittedName>
        <fullName evidence="3">Beta-lactamase</fullName>
    </submittedName>
</protein>
<dbReference type="GO" id="GO:0046872">
    <property type="term" value="F:metal ion binding"/>
    <property type="evidence" value="ECO:0007669"/>
    <property type="project" value="InterPro"/>
</dbReference>
<keyword evidence="4" id="KW-1185">Reference proteome</keyword>
<feature type="domain" description="Flavodoxin-like" evidence="2">
    <location>
        <begin position="256"/>
        <end position="393"/>
    </location>
</feature>
<dbReference type="PROSITE" id="PS50902">
    <property type="entry name" value="FLAVODOXIN_LIKE"/>
    <property type="match status" value="1"/>
</dbReference>
<proteinExistence type="inferred from homology"/>
<dbReference type="SMART" id="SM00849">
    <property type="entry name" value="Lactamase_B"/>
    <property type="match status" value="1"/>
</dbReference>
<sequence length="400" mass="44811">MKPVAIAPDTFWIGINDRTTDLFEGLWPIKKDGITYNTYLINDAKKAIIDLAKEFESIAFLEQIQHLVSLNEVDYVIINHMEPDHSGAVKALLAEAPQVKLVCSKKAAKMLVSYYGITENVQIVDDGDTLELGSHTLRFYSTPFVHWPETMMTFDETTGALFSCDGFGGYGAFRGSIFDEDTTDLDFYKTEALRYYVNIVATFSIPVSKAIQKLAEVPIKVVAPSHGLIWRKNPQEIIQLYSQWAAMQSTPGKNAVTMLYATMYGNTEKMMNAVAQGIAAENVPVEIFNVQYTHIGNLLPALWVNRAVAVGAPTYEKMLFPMMSNVIDMASIKRITDKEAIFFGSYGWAGTAKRDFLEKVTPLNWKMFETIDFEGSAGEMGLAQLEDLGKRFARYLLETN</sequence>
<dbReference type="Pfam" id="PF00258">
    <property type="entry name" value="Flavodoxin_1"/>
    <property type="match status" value="1"/>
</dbReference>
<dbReference type="SUPFAM" id="SSF52218">
    <property type="entry name" value="Flavoproteins"/>
    <property type="match status" value="1"/>
</dbReference>
<dbReference type="InterPro" id="IPR029039">
    <property type="entry name" value="Flavoprotein-like_sf"/>
</dbReference>
<dbReference type="PANTHER" id="PTHR43717:SF1">
    <property type="entry name" value="ANAEROBIC NITRIC OXIDE REDUCTASE FLAVORUBREDOXIN"/>
    <property type="match status" value="1"/>
</dbReference>
<comment type="similarity">
    <text evidence="1">In the N-terminal section; belongs to the zinc metallo-hydrolase group 3 family.</text>
</comment>
<evidence type="ECO:0000313" key="4">
    <source>
        <dbReference type="Proteomes" id="UP000050417"/>
    </source>
</evidence>
<dbReference type="Pfam" id="PF19583">
    <property type="entry name" value="ODP"/>
    <property type="match status" value="1"/>
</dbReference>
<gene>
    <name evidence="3" type="ORF">ADN00_08285</name>
</gene>
<dbReference type="RefSeq" id="WP_075062516.1">
    <property type="nucleotide sequence ID" value="NZ_LGCL01000021.1"/>
</dbReference>
<dbReference type="PIRSF" id="PIRSF005243">
    <property type="entry name" value="ROO"/>
    <property type="match status" value="1"/>
</dbReference>
<dbReference type="STRING" id="1134406.ADN00_08285"/>
<dbReference type="PANTHER" id="PTHR43717">
    <property type="entry name" value="ANAEROBIC NITRIC OXIDE REDUCTASE FLAVORUBREDOXIN"/>
    <property type="match status" value="1"/>
</dbReference>
<dbReference type="SUPFAM" id="SSF56281">
    <property type="entry name" value="Metallo-hydrolase/oxidoreductase"/>
    <property type="match status" value="1"/>
</dbReference>
<evidence type="ECO:0000313" key="3">
    <source>
        <dbReference type="EMBL" id="KPL77866.1"/>
    </source>
</evidence>
<comment type="caution">
    <text evidence="3">The sequence shown here is derived from an EMBL/GenBank/DDBJ whole genome shotgun (WGS) entry which is preliminary data.</text>
</comment>
<dbReference type="Proteomes" id="UP000050417">
    <property type="component" value="Unassembled WGS sequence"/>
</dbReference>
<dbReference type="InterPro" id="IPR001279">
    <property type="entry name" value="Metallo-B-lactamas"/>
</dbReference>
<dbReference type="InterPro" id="IPR045761">
    <property type="entry name" value="ODP_dom"/>
</dbReference>
<evidence type="ECO:0000259" key="2">
    <source>
        <dbReference type="PROSITE" id="PS50902"/>
    </source>
</evidence>
<dbReference type="InterPro" id="IPR036866">
    <property type="entry name" value="RibonucZ/Hydroxyglut_hydro"/>
</dbReference>
<dbReference type="AlphaFoldDB" id="A0A0N8GNE4"/>
<dbReference type="GO" id="GO:0016491">
    <property type="term" value="F:oxidoreductase activity"/>
    <property type="evidence" value="ECO:0007669"/>
    <property type="project" value="InterPro"/>
</dbReference>
<dbReference type="Gene3D" id="3.40.50.360">
    <property type="match status" value="1"/>
</dbReference>
<dbReference type="Gene3D" id="3.60.15.10">
    <property type="entry name" value="Ribonuclease Z/Hydroxyacylglutathione hydrolase-like"/>
    <property type="match status" value="1"/>
</dbReference>
<name>A0A0N8GNE4_9CHLR</name>
<dbReference type="CDD" id="cd07709">
    <property type="entry name" value="flavodiiron_proteins_MBL-fold"/>
    <property type="match status" value="1"/>
</dbReference>
<dbReference type="OrthoDB" id="9807946at2"/>